<keyword evidence="2" id="KW-0645">Protease</keyword>
<dbReference type="InterPro" id="IPR036852">
    <property type="entry name" value="Peptidase_S8/S53_dom_sf"/>
</dbReference>
<dbReference type="Pfam" id="PF00082">
    <property type="entry name" value="Peptidase_S8"/>
    <property type="match status" value="1"/>
</dbReference>
<dbReference type="GO" id="GO:0005615">
    <property type="term" value="C:extracellular space"/>
    <property type="evidence" value="ECO:0007669"/>
    <property type="project" value="TreeGrafter"/>
</dbReference>
<dbReference type="EMBL" id="MEHJ01000002">
    <property type="protein sequence ID" value="OEJ21673.1"/>
    <property type="molecule type" value="Genomic_DNA"/>
</dbReference>
<gene>
    <name evidence="7" type="ORF">AS594_39910</name>
</gene>
<dbReference type="Proteomes" id="UP000095759">
    <property type="component" value="Unassembled WGS sequence"/>
</dbReference>
<comment type="caution">
    <text evidence="5">Lacks conserved residue(s) required for the propagation of feature annotation.</text>
</comment>
<name>A0A1E5NZC7_9ACTN</name>
<evidence type="ECO:0000259" key="6">
    <source>
        <dbReference type="Pfam" id="PF00082"/>
    </source>
</evidence>
<dbReference type="GO" id="GO:0004252">
    <property type="term" value="F:serine-type endopeptidase activity"/>
    <property type="evidence" value="ECO:0007669"/>
    <property type="project" value="InterPro"/>
</dbReference>
<accession>A0A1E5NZC7</accession>
<evidence type="ECO:0000313" key="8">
    <source>
        <dbReference type="Proteomes" id="UP000095759"/>
    </source>
</evidence>
<keyword evidence="4" id="KW-0720">Serine protease</keyword>
<comment type="caution">
    <text evidence="7">The sequence shown here is derived from an EMBL/GenBank/DDBJ whole genome shotgun (WGS) entry which is preliminary data.</text>
</comment>
<comment type="similarity">
    <text evidence="1 5">Belongs to the peptidase S8 family.</text>
</comment>
<organism evidence="7 8">
    <name type="scientific">Streptomyces agglomeratus</name>
    <dbReference type="NCBI Taxonomy" id="285458"/>
    <lineage>
        <taxon>Bacteria</taxon>
        <taxon>Bacillati</taxon>
        <taxon>Actinomycetota</taxon>
        <taxon>Actinomycetes</taxon>
        <taxon>Kitasatosporales</taxon>
        <taxon>Streptomycetaceae</taxon>
        <taxon>Streptomyces</taxon>
    </lineage>
</organism>
<dbReference type="PANTHER" id="PTHR43806:SF11">
    <property type="entry name" value="CEREVISIN-RELATED"/>
    <property type="match status" value="1"/>
</dbReference>
<evidence type="ECO:0000313" key="7">
    <source>
        <dbReference type="EMBL" id="OEJ21673.1"/>
    </source>
</evidence>
<keyword evidence="3" id="KW-0378">Hydrolase</keyword>
<feature type="domain" description="Peptidase S8/S53" evidence="6">
    <location>
        <begin position="96"/>
        <end position="161"/>
    </location>
</feature>
<dbReference type="PROSITE" id="PS00138">
    <property type="entry name" value="SUBTILASE_SER"/>
    <property type="match status" value="1"/>
</dbReference>
<dbReference type="PANTHER" id="PTHR43806">
    <property type="entry name" value="PEPTIDASE S8"/>
    <property type="match status" value="1"/>
</dbReference>
<sequence length="164" mass="17261">MKVDEAEAKRLAADPNVASVVQDTKVWLSVTQTNPVWGLDRIDQPALPLDTSYTSPDSAGGGVLAYVIDIGIRASHQDFGGRASSGWDFQDVTAQDSKDTRASFPNWGPRLDIFGATITSAWNTRDTATQSISGTSMAIPRASGAAAVYLAGYPSANPAGVSRT</sequence>
<dbReference type="PROSITE" id="PS51892">
    <property type="entry name" value="SUBTILASE"/>
    <property type="match status" value="1"/>
</dbReference>
<dbReference type="Gene3D" id="3.40.50.200">
    <property type="entry name" value="Peptidase S8/S53 domain"/>
    <property type="match status" value="2"/>
</dbReference>
<dbReference type="SUPFAM" id="SSF52743">
    <property type="entry name" value="Subtilisin-like"/>
    <property type="match status" value="2"/>
</dbReference>
<evidence type="ECO:0000256" key="3">
    <source>
        <dbReference type="ARBA" id="ARBA00022801"/>
    </source>
</evidence>
<evidence type="ECO:0000256" key="2">
    <source>
        <dbReference type="ARBA" id="ARBA00022670"/>
    </source>
</evidence>
<protein>
    <recommendedName>
        <fullName evidence="6">Peptidase S8/S53 domain-containing protein</fullName>
    </recommendedName>
</protein>
<dbReference type="GO" id="GO:0006508">
    <property type="term" value="P:proteolysis"/>
    <property type="evidence" value="ECO:0007669"/>
    <property type="project" value="UniProtKB-KW"/>
</dbReference>
<keyword evidence="8" id="KW-1185">Reference proteome</keyword>
<dbReference type="AlphaFoldDB" id="A0A1E5NZC7"/>
<evidence type="ECO:0000256" key="4">
    <source>
        <dbReference type="ARBA" id="ARBA00022825"/>
    </source>
</evidence>
<reference evidence="7 8" key="1">
    <citation type="submission" date="2016-08" db="EMBL/GenBank/DDBJ databases">
        <title>Complete genome sequence of Streptomyces agglomeratus strain 6-3-2, a novel anti-MRSA actinomycete isolated from Wuli of Tebit, China.</title>
        <authorList>
            <person name="Chen X."/>
        </authorList>
    </citation>
    <scope>NUCLEOTIDE SEQUENCE [LARGE SCALE GENOMIC DNA]</scope>
    <source>
        <strain evidence="7 8">6-3-2</strain>
    </source>
</reference>
<evidence type="ECO:0000256" key="5">
    <source>
        <dbReference type="PROSITE-ProRule" id="PRU01240"/>
    </source>
</evidence>
<dbReference type="RefSeq" id="WP_107393296.1">
    <property type="nucleotide sequence ID" value="NZ_MEHJ01000002.1"/>
</dbReference>
<dbReference type="InterPro" id="IPR023828">
    <property type="entry name" value="Peptidase_S8_Ser-AS"/>
</dbReference>
<proteinExistence type="inferred from homology"/>
<evidence type="ECO:0000256" key="1">
    <source>
        <dbReference type="ARBA" id="ARBA00011073"/>
    </source>
</evidence>
<dbReference type="OrthoDB" id="9798386at2"/>
<dbReference type="InterPro" id="IPR050131">
    <property type="entry name" value="Peptidase_S8_subtilisin-like"/>
</dbReference>
<dbReference type="InterPro" id="IPR000209">
    <property type="entry name" value="Peptidase_S8/S53_dom"/>
</dbReference>